<dbReference type="Proteomes" id="UP001142489">
    <property type="component" value="Unassembled WGS sequence"/>
</dbReference>
<dbReference type="Pfam" id="PF01122">
    <property type="entry name" value="Cobalamin_bind"/>
    <property type="match status" value="1"/>
</dbReference>
<evidence type="ECO:0000256" key="1">
    <source>
        <dbReference type="ARBA" id="ARBA00004613"/>
    </source>
</evidence>
<reference evidence="8" key="1">
    <citation type="journal article" date="2023" name="DNA Res.">
        <title>Chromosome-level genome assembly of Phrynocephalus forsythii using third-generation DNA sequencing and Hi-C analysis.</title>
        <authorList>
            <person name="Qi Y."/>
            <person name="Zhao W."/>
            <person name="Zhao Y."/>
            <person name="Niu C."/>
            <person name="Cao S."/>
            <person name="Zhang Y."/>
        </authorList>
    </citation>
    <scope>NUCLEOTIDE SEQUENCE</scope>
    <source>
        <tissue evidence="8">Muscle</tissue>
    </source>
</reference>
<keyword evidence="3" id="KW-0813">Transport</keyword>
<keyword evidence="4" id="KW-0964">Secreted</keyword>
<dbReference type="GO" id="GO:0015889">
    <property type="term" value="P:cobalamin transport"/>
    <property type="evidence" value="ECO:0007669"/>
    <property type="project" value="InterPro"/>
</dbReference>
<keyword evidence="3" id="KW-0406">Ion transport</keyword>
<dbReference type="GO" id="GO:0005615">
    <property type="term" value="C:extracellular space"/>
    <property type="evidence" value="ECO:0007669"/>
    <property type="project" value="TreeGrafter"/>
</dbReference>
<comment type="subcellular location">
    <subcellularLocation>
        <location evidence="1">Secreted</location>
    </subcellularLocation>
</comment>
<proteinExistence type="inferred from homology"/>
<dbReference type="InterPro" id="IPR002157">
    <property type="entry name" value="Cbl-bd_prot"/>
</dbReference>
<evidence type="ECO:0000256" key="6">
    <source>
        <dbReference type="ARBA" id="ARBA00023285"/>
    </source>
</evidence>
<dbReference type="OrthoDB" id="6343110at2759"/>
<dbReference type="InterPro" id="IPR051588">
    <property type="entry name" value="Cobalamin_Transport"/>
</dbReference>
<feature type="signal peptide" evidence="7">
    <location>
        <begin position="1"/>
        <end position="20"/>
    </location>
</feature>
<evidence type="ECO:0000313" key="9">
    <source>
        <dbReference type="Proteomes" id="UP001142489"/>
    </source>
</evidence>
<evidence type="ECO:0000256" key="4">
    <source>
        <dbReference type="ARBA" id="ARBA00022525"/>
    </source>
</evidence>
<dbReference type="PANTHER" id="PTHR10559">
    <property type="entry name" value="TRANSCOBALAMIN-1/GASTRIC INTRINSIC FACTOR"/>
    <property type="match status" value="1"/>
</dbReference>
<feature type="chain" id="PRO_5040157776" evidence="7">
    <location>
        <begin position="21"/>
        <end position="151"/>
    </location>
</feature>
<evidence type="ECO:0000256" key="7">
    <source>
        <dbReference type="SAM" id="SignalP"/>
    </source>
</evidence>
<dbReference type="EMBL" id="JAPFRF010000001">
    <property type="protein sequence ID" value="KAJ7344203.1"/>
    <property type="molecule type" value="Genomic_DNA"/>
</dbReference>
<dbReference type="GO" id="GO:0031419">
    <property type="term" value="F:cobalamin binding"/>
    <property type="evidence" value="ECO:0007669"/>
    <property type="project" value="InterPro"/>
</dbReference>
<sequence length="151" mass="16378">MRFPAAFLILLFIQGPECLGCVVPSGQQWLVTGLKNQLVNSIKPLCSPDPSTLIALNLAKNPDACVPQNLLQRIKDTAAQDMTSGKVALYVLALRSSCENPKEVVTSKGKTNLVDVLEIKTREEIESFCKIANELPTVQYQGTTMPSSSSV</sequence>
<keyword evidence="3" id="KW-0171">Cobalt transport</keyword>
<accession>A0A9Q0Y885</accession>
<name>A0A9Q0Y885_9SAUR</name>
<dbReference type="PANTHER" id="PTHR10559:SF15">
    <property type="entry name" value="COBALAMIN BINDING INTRINSIC FACTOR"/>
    <property type="match status" value="1"/>
</dbReference>
<keyword evidence="5 7" id="KW-0732">Signal</keyword>
<evidence type="ECO:0000256" key="3">
    <source>
        <dbReference type="ARBA" id="ARBA00022426"/>
    </source>
</evidence>
<evidence type="ECO:0000256" key="2">
    <source>
        <dbReference type="ARBA" id="ARBA00006449"/>
    </source>
</evidence>
<protein>
    <submittedName>
        <fullName evidence="8">Uncharacterized protein</fullName>
    </submittedName>
</protein>
<dbReference type="GO" id="GO:0006824">
    <property type="term" value="P:cobalt ion transport"/>
    <property type="evidence" value="ECO:0007669"/>
    <property type="project" value="UniProtKB-KW"/>
</dbReference>
<evidence type="ECO:0000256" key="5">
    <source>
        <dbReference type="ARBA" id="ARBA00022729"/>
    </source>
</evidence>
<dbReference type="AlphaFoldDB" id="A0A9Q0Y885"/>
<keyword evidence="6" id="KW-0170">Cobalt</keyword>
<comment type="similarity">
    <text evidence="2">Belongs to the eukaryotic cobalamin transport proteins family.</text>
</comment>
<keyword evidence="9" id="KW-1185">Reference proteome</keyword>
<gene>
    <name evidence="8" type="ORF">JRQ81_000153</name>
</gene>
<evidence type="ECO:0000313" key="8">
    <source>
        <dbReference type="EMBL" id="KAJ7344203.1"/>
    </source>
</evidence>
<comment type="caution">
    <text evidence="8">The sequence shown here is derived from an EMBL/GenBank/DDBJ whole genome shotgun (WGS) entry which is preliminary data.</text>
</comment>
<dbReference type="Gene3D" id="1.50.10.20">
    <property type="match status" value="1"/>
</dbReference>
<organism evidence="8 9">
    <name type="scientific">Phrynocephalus forsythii</name>
    <dbReference type="NCBI Taxonomy" id="171643"/>
    <lineage>
        <taxon>Eukaryota</taxon>
        <taxon>Metazoa</taxon>
        <taxon>Chordata</taxon>
        <taxon>Craniata</taxon>
        <taxon>Vertebrata</taxon>
        <taxon>Euteleostomi</taxon>
        <taxon>Lepidosauria</taxon>
        <taxon>Squamata</taxon>
        <taxon>Bifurcata</taxon>
        <taxon>Unidentata</taxon>
        <taxon>Episquamata</taxon>
        <taxon>Toxicofera</taxon>
        <taxon>Iguania</taxon>
        <taxon>Acrodonta</taxon>
        <taxon>Agamidae</taxon>
        <taxon>Agaminae</taxon>
        <taxon>Phrynocephalus</taxon>
    </lineage>
</organism>